<dbReference type="EMBL" id="GBRH01170015">
    <property type="protein sequence ID" value="JAE27881.1"/>
    <property type="molecule type" value="Transcribed_RNA"/>
</dbReference>
<name>A0A0A9GZ69_ARUDO</name>
<sequence>MSPSAHVSTKSSPSIMVSRPFGASSPNILASSLSSTRRHCTIAFT</sequence>
<protein>
    <submittedName>
        <fullName evidence="1">Uncharacterized protein</fullName>
    </submittedName>
</protein>
<evidence type="ECO:0000313" key="1">
    <source>
        <dbReference type="EMBL" id="JAE27881.1"/>
    </source>
</evidence>
<proteinExistence type="predicted"/>
<organism evidence="1">
    <name type="scientific">Arundo donax</name>
    <name type="common">Giant reed</name>
    <name type="synonym">Donax arundinaceus</name>
    <dbReference type="NCBI Taxonomy" id="35708"/>
    <lineage>
        <taxon>Eukaryota</taxon>
        <taxon>Viridiplantae</taxon>
        <taxon>Streptophyta</taxon>
        <taxon>Embryophyta</taxon>
        <taxon>Tracheophyta</taxon>
        <taxon>Spermatophyta</taxon>
        <taxon>Magnoliopsida</taxon>
        <taxon>Liliopsida</taxon>
        <taxon>Poales</taxon>
        <taxon>Poaceae</taxon>
        <taxon>PACMAD clade</taxon>
        <taxon>Arundinoideae</taxon>
        <taxon>Arundineae</taxon>
        <taxon>Arundo</taxon>
    </lineage>
</organism>
<accession>A0A0A9GZ69</accession>
<reference evidence="1" key="1">
    <citation type="submission" date="2014-09" db="EMBL/GenBank/DDBJ databases">
        <authorList>
            <person name="Magalhaes I.L.F."/>
            <person name="Oliveira U."/>
            <person name="Santos F.R."/>
            <person name="Vidigal T.H.D.A."/>
            <person name="Brescovit A.D."/>
            <person name="Santos A.J."/>
        </authorList>
    </citation>
    <scope>NUCLEOTIDE SEQUENCE</scope>
    <source>
        <tissue evidence="1">Shoot tissue taken approximately 20 cm above the soil surface</tissue>
    </source>
</reference>
<dbReference type="AlphaFoldDB" id="A0A0A9GZ69"/>
<reference evidence="1" key="2">
    <citation type="journal article" date="2015" name="Data Brief">
        <title>Shoot transcriptome of the giant reed, Arundo donax.</title>
        <authorList>
            <person name="Barrero R.A."/>
            <person name="Guerrero F.D."/>
            <person name="Moolhuijzen P."/>
            <person name="Goolsby J.A."/>
            <person name="Tidwell J."/>
            <person name="Bellgard S.E."/>
            <person name="Bellgard M.I."/>
        </authorList>
    </citation>
    <scope>NUCLEOTIDE SEQUENCE</scope>
    <source>
        <tissue evidence="1">Shoot tissue taken approximately 20 cm above the soil surface</tissue>
    </source>
</reference>